<reference evidence="2" key="1">
    <citation type="journal article" date="2015" name="Nature">
        <title>Complex archaea that bridge the gap between prokaryotes and eukaryotes.</title>
        <authorList>
            <person name="Spang A."/>
            <person name="Saw J.H."/>
            <person name="Jorgensen S.L."/>
            <person name="Zaremba-Niedzwiedzka K."/>
            <person name="Martijn J."/>
            <person name="Lind A.E."/>
            <person name="van Eijk R."/>
            <person name="Schleper C."/>
            <person name="Guy L."/>
            <person name="Ettema T.J."/>
        </authorList>
    </citation>
    <scope>NUCLEOTIDE SEQUENCE</scope>
</reference>
<dbReference type="InterPro" id="IPR000073">
    <property type="entry name" value="AB_hydrolase_1"/>
</dbReference>
<evidence type="ECO:0000313" key="2">
    <source>
        <dbReference type="EMBL" id="KKN91416.1"/>
    </source>
</evidence>
<dbReference type="EMBL" id="LAZR01000103">
    <property type="protein sequence ID" value="KKN91416.1"/>
    <property type="molecule type" value="Genomic_DNA"/>
</dbReference>
<feature type="domain" description="AB hydrolase-1" evidence="1">
    <location>
        <begin position="66"/>
        <end position="176"/>
    </location>
</feature>
<dbReference type="PANTHER" id="PTHR43798:SF5">
    <property type="entry name" value="MONOACYLGLYCEROL LIPASE ABHD6"/>
    <property type="match status" value="1"/>
</dbReference>
<accession>A0A0F9WYA2</accession>
<organism evidence="2">
    <name type="scientific">marine sediment metagenome</name>
    <dbReference type="NCBI Taxonomy" id="412755"/>
    <lineage>
        <taxon>unclassified sequences</taxon>
        <taxon>metagenomes</taxon>
        <taxon>ecological metagenomes</taxon>
    </lineage>
</organism>
<gene>
    <name evidence="2" type="ORF">LCGC14_0217490</name>
</gene>
<dbReference type="AlphaFoldDB" id="A0A0F9WYA2"/>
<name>A0A0F9WYA2_9ZZZZ</name>
<dbReference type="InterPro" id="IPR050266">
    <property type="entry name" value="AB_hydrolase_sf"/>
</dbReference>
<dbReference type="PANTHER" id="PTHR43798">
    <property type="entry name" value="MONOACYLGLYCEROL LIPASE"/>
    <property type="match status" value="1"/>
</dbReference>
<dbReference type="GO" id="GO:0047372">
    <property type="term" value="F:monoacylglycerol lipase activity"/>
    <property type="evidence" value="ECO:0007669"/>
    <property type="project" value="TreeGrafter"/>
</dbReference>
<dbReference type="SUPFAM" id="SSF53474">
    <property type="entry name" value="alpha/beta-Hydrolases"/>
    <property type="match status" value="1"/>
</dbReference>
<dbReference type="Pfam" id="PF00561">
    <property type="entry name" value="Abhydrolase_1"/>
    <property type="match status" value="1"/>
</dbReference>
<dbReference type="GO" id="GO:0016020">
    <property type="term" value="C:membrane"/>
    <property type="evidence" value="ECO:0007669"/>
    <property type="project" value="TreeGrafter"/>
</dbReference>
<dbReference type="GO" id="GO:0046464">
    <property type="term" value="P:acylglycerol catabolic process"/>
    <property type="evidence" value="ECO:0007669"/>
    <property type="project" value="TreeGrafter"/>
</dbReference>
<comment type="caution">
    <text evidence="2">The sequence shown here is derived from an EMBL/GenBank/DDBJ whole genome shotgun (WGS) entry which is preliminary data.</text>
</comment>
<dbReference type="Gene3D" id="3.40.50.1820">
    <property type="entry name" value="alpha/beta hydrolase"/>
    <property type="match status" value="1"/>
</dbReference>
<proteinExistence type="predicted"/>
<sequence>MKTTMNLFLTILKWIGKILAGLIILLLISGLCFRLFGSKPVPPGKLVDVNGTQLHIRAEGKKNDLPTLVLEAGAGSNTDMMHWIAEGLKNNLRVIRYDREGKWFSESSKDSITPEFYANQLHQLLEKSGEKPPYILAGHSMGGPYNQIFRELYPNEVKGMVFLDSSHPEQWERLAQKELFSESQIVLVKTIAILADMGIVGAYNTIFKSEPENDGLPKKCHIRSHNLTAYTGKVFRRYIKENDINDKILFRAGQTKSLDSLPVLVFTATEQYKESQKEKYRSEGIDPDKQIEIWYKMQKELKELSTNGKQFIIDANHGSIITRKENAEIINKEILLMAASIK</sequence>
<evidence type="ECO:0000259" key="1">
    <source>
        <dbReference type="Pfam" id="PF00561"/>
    </source>
</evidence>
<protein>
    <recommendedName>
        <fullName evidence="1">AB hydrolase-1 domain-containing protein</fullName>
    </recommendedName>
</protein>
<dbReference type="InterPro" id="IPR029058">
    <property type="entry name" value="AB_hydrolase_fold"/>
</dbReference>